<comment type="caution">
    <text evidence="1">The sequence shown here is derived from an EMBL/GenBank/DDBJ whole genome shotgun (WGS) entry which is preliminary data.</text>
</comment>
<feature type="non-terminal residue" evidence="1">
    <location>
        <position position="1"/>
    </location>
</feature>
<name>A0A9N9ILB2_FUNMO</name>
<dbReference type="EMBL" id="CAJVPP010020082">
    <property type="protein sequence ID" value="CAG8739527.1"/>
    <property type="molecule type" value="Genomic_DNA"/>
</dbReference>
<sequence>EFAAFTEASVVFVRNSSDSVAFAEGSISFVKDFNAIFVEDSVAFEDDSDTRGFIILVRESDTSKKEIENEIQINVGDTFSSWDEVDIKLNLYVKMAGFSKCQKRIELDNDRIV</sequence>
<organism evidence="1 2">
    <name type="scientific">Funneliformis mosseae</name>
    <name type="common">Endomycorrhizal fungus</name>
    <name type="synonym">Glomus mosseae</name>
    <dbReference type="NCBI Taxonomy" id="27381"/>
    <lineage>
        <taxon>Eukaryota</taxon>
        <taxon>Fungi</taxon>
        <taxon>Fungi incertae sedis</taxon>
        <taxon>Mucoromycota</taxon>
        <taxon>Glomeromycotina</taxon>
        <taxon>Glomeromycetes</taxon>
        <taxon>Glomerales</taxon>
        <taxon>Glomeraceae</taxon>
        <taxon>Funneliformis</taxon>
    </lineage>
</organism>
<dbReference type="AlphaFoldDB" id="A0A9N9ILB2"/>
<proteinExistence type="predicted"/>
<reference evidence="1" key="1">
    <citation type="submission" date="2021-06" db="EMBL/GenBank/DDBJ databases">
        <authorList>
            <person name="Kallberg Y."/>
            <person name="Tangrot J."/>
            <person name="Rosling A."/>
        </authorList>
    </citation>
    <scope>NUCLEOTIDE SEQUENCE</scope>
    <source>
        <strain evidence="1">87-6 pot B 2015</strain>
    </source>
</reference>
<gene>
    <name evidence="1" type="ORF">FMOSSE_LOCUS16065</name>
</gene>
<dbReference type="Proteomes" id="UP000789375">
    <property type="component" value="Unassembled WGS sequence"/>
</dbReference>
<evidence type="ECO:0000313" key="2">
    <source>
        <dbReference type="Proteomes" id="UP000789375"/>
    </source>
</evidence>
<accession>A0A9N9ILB2</accession>
<evidence type="ECO:0000313" key="1">
    <source>
        <dbReference type="EMBL" id="CAG8739527.1"/>
    </source>
</evidence>
<keyword evidence="2" id="KW-1185">Reference proteome</keyword>
<protein>
    <submittedName>
        <fullName evidence="1">10812_t:CDS:1</fullName>
    </submittedName>
</protein>